<dbReference type="Pfam" id="PF12002">
    <property type="entry name" value="MgsA_C"/>
    <property type="match status" value="1"/>
</dbReference>
<dbReference type="GO" id="GO:0017116">
    <property type="term" value="F:single-stranded DNA helicase activity"/>
    <property type="evidence" value="ECO:0007669"/>
    <property type="project" value="TreeGrafter"/>
</dbReference>
<dbReference type="Gene3D" id="1.20.272.10">
    <property type="match status" value="1"/>
</dbReference>
<gene>
    <name evidence="2" type="ORF">Celaphus_00014652</name>
</gene>
<protein>
    <submittedName>
        <fullName evidence="2">WRNIP1</fullName>
    </submittedName>
</protein>
<dbReference type="InterPro" id="IPR051314">
    <property type="entry name" value="AAA_ATPase_RarA/MGS1/WRNIP1"/>
</dbReference>
<dbReference type="SUPFAM" id="SSF48019">
    <property type="entry name" value="post-AAA+ oligomerization domain-like"/>
    <property type="match status" value="1"/>
</dbReference>
<dbReference type="GO" id="GO:0006261">
    <property type="term" value="P:DNA-templated DNA replication"/>
    <property type="evidence" value="ECO:0007669"/>
    <property type="project" value="TreeGrafter"/>
</dbReference>
<dbReference type="Proteomes" id="UP000242450">
    <property type="component" value="Chromosome 7"/>
</dbReference>
<name>A0A212D5B0_CEREH</name>
<dbReference type="OrthoDB" id="10265467at2759"/>
<evidence type="ECO:0000313" key="3">
    <source>
        <dbReference type="Proteomes" id="UP000242450"/>
    </source>
</evidence>
<keyword evidence="3" id="KW-1185">Reference proteome</keyword>
<dbReference type="GO" id="GO:0003677">
    <property type="term" value="F:DNA binding"/>
    <property type="evidence" value="ECO:0007669"/>
    <property type="project" value="InterPro"/>
</dbReference>
<dbReference type="GO" id="GO:0000731">
    <property type="term" value="P:DNA synthesis involved in DNA repair"/>
    <property type="evidence" value="ECO:0007669"/>
    <property type="project" value="TreeGrafter"/>
</dbReference>
<dbReference type="FunFam" id="1.10.3710.10:FF:000002">
    <property type="entry name" value="ATPase WRNIP1 isoform 1"/>
    <property type="match status" value="1"/>
</dbReference>
<dbReference type="EMBL" id="MKHE01000007">
    <property type="protein sequence ID" value="OWK13430.1"/>
    <property type="molecule type" value="Genomic_DNA"/>
</dbReference>
<feature type="domain" description="MgsA AAA+ ATPase C-terminal" evidence="1">
    <location>
        <begin position="31"/>
        <end position="113"/>
    </location>
</feature>
<dbReference type="AlphaFoldDB" id="A0A212D5B0"/>
<proteinExistence type="predicted"/>
<dbReference type="PANTHER" id="PTHR13779">
    <property type="entry name" value="WERNER HELICASE-INTERACTING PROTEIN 1 FAMILY MEMBER"/>
    <property type="match status" value="1"/>
</dbReference>
<dbReference type="Gene3D" id="1.10.3710.10">
    <property type="entry name" value="DNA polymerase III clamp loader subunits, C-terminal domain"/>
    <property type="match status" value="1"/>
</dbReference>
<evidence type="ECO:0000259" key="1">
    <source>
        <dbReference type="Pfam" id="PF12002"/>
    </source>
</evidence>
<reference evidence="2 3" key="1">
    <citation type="journal article" date="2018" name="Mol. Genet. Genomics">
        <title>The red deer Cervus elaphus genome CerEla1.0: sequencing, annotating, genes, and chromosomes.</title>
        <authorList>
            <person name="Bana N.A."/>
            <person name="Nyiri A."/>
            <person name="Nagy J."/>
            <person name="Frank K."/>
            <person name="Nagy T."/>
            <person name="Steger V."/>
            <person name="Schiller M."/>
            <person name="Lakatos P."/>
            <person name="Sugar L."/>
            <person name="Horn P."/>
            <person name="Barta E."/>
            <person name="Orosz L."/>
        </authorList>
    </citation>
    <scope>NUCLEOTIDE SEQUENCE [LARGE SCALE GENOMIC DNA]</scope>
    <source>
        <strain evidence="2">Hungarian</strain>
    </source>
</reference>
<organism evidence="2 3">
    <name type="scientific">Cervus elaphus hippelaphus</name>
    <name type="common">European red deer</name>
    <dbReference type="NCBI Taxonomy" id="46360"/>
    <lineage>
        <taxon>Eukaryota</taxon>
        <taxon>Metazoa</taxon>
        <taxon>Chordata</taxon>
        <taxon>Craniata</taxon>
        <taxon>Vertebrata</taxon>
        <taxon>Euteleostomi</taxon>
        <taxon>Mammalia</taxon>
        <taxon>Eutheria</taxon>
        <taxon>Laurasiatheria</taxon>
        <taxon>Artiodactyla</taxon>
        <taxon>Ruminantia</taxon>
        <taxon>Pecora</taxon>
        <taxon>Cervidae</taxon>
        <taxon>Cervinae</taxon>
        <taxon>Cervus</taxon>
    </lineage>
</organism>
<evidence type="ECO:0000313" key="2">
    <source>
        <dbReference type="EMBL" id="OWK13430.1"/>
    </source>
</evidence>
<dbReference type="PANTHER" id="PTHR13779:SF7">
    <property type="entry name" value="ATPASE WRNIP1"/>
    <property type="match status" value="1"/>
</dbReference>
<dbReference type="GO" id="GO:0008047">
    <property type="term" value="F:enzyme activator activity"/>
    <property type="evidence" value="ECO:0007669"/>
    <property type="project" value="TreeGrafter"/>
</dbReference>
<dbReference type="InterPro" id="IPR008921">
    <property type="entry name" value="DNA_pol3_clamp-load_cplx_C"/>
</dbReference>
<dbReference type="InterPro" id="IPR021886">
    <property type="entry name" value="MgsA_C"/>
</dbReference>
<accession>A0A212D5B0</accession>
<dbReference type="GO" id="GO:0005634">
    <property type="term" value="C:nucleus"/>
    <property type="evidence" value="ECO:0007669"/>
    <property type="project" value="TreeGrafter"/>
</dbReference>
<sequence length="116" mass="13166">MRGSDASAALYWLGRMLEGGEDPLYVARRLCVVYLARAPKSVEVYSAYSNVKACLRGHQGPLPPVPLHLRNAPTRLMKDLGYGQGYKYNPAYSEPVEQEYLPQELRGVDFFKQRRC</sequence>
<comment type="caution">
    <text evidence="2">The sequence shown here is derived from an EMBL/GenBank/DDBJ whole genome shotgun (WGS) entry which is preliminary data.</text>
</comment>